<keyword evidence="9" id="KW-1185">Reference proteome</keyword>
<dbReference type="Gene3D" id="3.40.720.10">
    <property type="entry name" value="Alkaline Phosphatase, subunit A"/>
    <property type="match status" value="1"/>
</dbReference>
<dbReference type="InterPro" id="IPR035874">
    <property type="entry name" value="IDS"/>
</dbReference>
<keyword evidence="3" id="KW-0479">Metal-binding</keyword>
<dbReference type="PROSITE" id="PS00523">
    <property type="entry name" value="SULFATASE_1"/>
    <property type="match status" value="1"/>
</dbReference>
<comment type="caution">
    <text evidence="8">The sequence shown here is derived from an EMBL/GenBank/DDBJ whole genome shotgun (WGS) entry which is preliminary data.</text>
</comment>
<dbReference type="GO" id="GO:0046872">
    <property type="term" value="F:metal ion binding"/>
    <property type="evidence" value="ECO:0007669"/>
    <property type="project" value="UniProtKB-KW"/>
</dbReference>
<dbReference type="InterPro" id="IPR024607">
    <property type="entry name" value="Sulfatase_CS"/>
</dbReference>
<dbReference type="EMBL" id="LAZL01000006">
    <property type="protein sequence ID" value="KMT66133.1"/>
    <property type="molecule type" value="Genomic_DNA"/>
</dbReference>
<dbReference type="GO" id="GO:0004423">
    <property type="term" value="F:iduronate-2-sulfatase activity"/>
    <property type="evidence" value="ECO:0007669"/>
    <property type="project" value="InterPro"/>
</dbReference>
<sequence>MLTSNLYQAVKYFATSLVILLTIFLPTAYSDDNLPKPNFLFIAVDDLNVFNTPMGQVPDSFLRKVYPDDKLRKKIIDKLTPNLNRLAQKSLTFERAYTASPLCGPSRTALLTGVSAHVSGYYQHDKHFRLYDNLQYVVTLPQYLKQNGYYTAGAGKVFHKGRSEKHNGYFSEWADQTYSWSNWIEVHSGTGGQTAKGDKKKVVISKYWPPGGPNFTKFGSHNVPAKLSNDYINASYVANMLLYGKASLKNTKGELITTQRPKGKPWFLAAGIFAPHMPWIVEQKYLDRFPQEEMSIDRELLNWLSQDLADLSTTGKKITTNTRFDKLIKHGLTLDGENGDINGWKAMFQAYLATTAFADESIGVLVDAIENNPEKDNTVVVLWSDHGYHLGDKNRKGKTTLWEASTHSNLIILDPRFMGASTGQRTLSGASLQDIYPTIVSLAGLKRPKHIYGFDLTPVLKQPENDWNKAVLSTYGEGNHTIRFGDYRYIRFKNGDQELYDLVIDPFEEINLANQAGHSHHLVEFSRKLDQRLAMTPEQFY</sequence>
<evidence type="ECO:0000313" key="8">
    <source>
        <dbReference type="EMBL" id="KMT66133.1"/>
    </source>
</evidence>
<dbReference type="SUPFAM" id="SSF53649">
    <property type="entry name" value="Alkaline phosphatase-like"/>
    <property type="match status" value="1"/>
</dbReference>
<proteinExistence type="inferred from homology"/>
<keyword evidence="5" id="KW-0378">Hydrolase</keyword>
<dbReference type="AlphaFoldDB" id="A0A0J8GZH8"/>
<dbReference type="PANTHER" id="PTHR45953:SF1">
    <property type="entry name" value="IDURONATE 2-SULFATASE"/>
    <property type="match status" value="1"/>
</dbReference>
<reference evidence="8 9" key="1">
    <citation type="submission" date="2015-04" db="EMBL/GenBank/DDBJ databases">
        <title>Draft Genome Sequence of the Novel Agar-Digesting Marine Bacterium Q1.</title>
        <authorList>
            <person name="Li Y."/>
            <person name="Li D."/>
            <person name="Chen G."/>
            <person name="Du Z."/>
        </authorList>
    </citation>
    <scope>NUCLEOTIDE SEQUENCE [LARGE SCALE GENOMIC DNA]</scope>
    <source>
        <strain evidence="8 9">Q1</strain>
    </source>
</reference>
<dbReference type="PANTHER" id="PTHR45953">
    <property type="entry name" value="IDURONATE 2-SULFATASE"/>
    <property type="match status" value="1"/>
</dbReference>
<name>A0A0J8GZH8_9ALTE</name>
<comment type="similarity">
    <text evidence="2">Belongs to the sulfatase family.</text>
</comment>
<evidence type="ECO:0000256" key="5">
    <source>
        <dbReference type="ARBA" id="ARBA00022801"/>
    </source>
</evidence>
<evidence type="ECO:0000256" key="2">
    <source>
        <dbReference type="ARBA" id="ARBA00008779"/>
    </source>
</evidence>
<dbReference type="InterPro" id="IPR000917">
    <property type="entry name" value="Sulfatase_N"/>
</dbReference>
<keyword evidence="4" id="KW-0732">Signal</keyword>
<dbReference type="GO" id="GO:0005737">
    <property type="term" value="C:cytoplasm"/>
    <property type="evidence" value="ECO:0007669"/>
    <property type="project" value="TreeGrafter"/>
</dbReference>
<dbReference type="RefSeq" id="WP_048690388.1">
    <property type="nucleotide sequence ID" value="NZ_KQ130484.1"/>
</dbReference>
<dbReference type="InterPro" id="IPR017850">
    <property type="entry name" value="Alkaline_phosphatase_core_sf"/>
</dbReference>
<dbReference type="OrthoDB" id="9803751at2"/>
<dbReference type="PROSITE" id="PS00149">
    <property type="entry name" value="SULFATASE_2"/>
    <property type="match status" value="1"/>
</dbReference>
<evidence type="ECO:0000256" key="3">
    <source>
        <dbReference type="ARBA" id="ARBA00022723"/>
    </source>
</evidence>
<evidence type="ECO:0000256" key="1">
    <source>
        <dbReference type="ARBA" id="ARBA00001913"/>
    </source>
</evidence>
<evidence type="ECO:0000256" key="6">
    <source>
        <dbReference type="ARBA" id="ARBA00022837"/>
    </source>
</evidence>
<dbReference type="STRING" id="1513271.XM47_04990"/>
<evidence type="ECO:0000256" key="4">
    <source>
        <dbReference type="ARBA" id="ARBA00022729"/>
    </source>
</evidence>
<protein>
    <recommendedName>
        <fullName evidence="7">Sulfatase N-terminal domain-containing protein</fullName>
    </recommendedName>
</protein>
<keyword evidence="6" id="KW-0106">Calcium</keyword>
<comment type="cofactor">
    <cofactor evidence="1">
        <name>Ca(2+)</name>
        <dbReference type="ChEBI" id="CHEBI:29108"/>
    </cofactor>
</comment>
<evidence type="ECO:0000259" key="7">
    <source>
        <dbReference type="Pfam" id="PF00884"/>
    </source>
</evidence>
<evidence type="ECO:0000313" key="9">
    <source>
        <dbReference type="Proteomes" id="UP000037600"/>
    </source>
</evidence>
<dbReference type="Pfam" id="PF00884">
    <property type="entry name" value="Sulfatase"/>
    <property type="match status" value="1"/>
</dbReference>
<dbReference type="CDD" id="cd16030">
    <property type="entry name" value="iduronate-2-sulfatase"/>
    <property type="match status" value="1"/>
</dbReference>
<accession>A0A0J8GZH8</accession>
<organism evidence="8 9">
    <name type="scientific">Catenovulum maritimum</name>
    <dbReference type="NCBI Taxonomy" id="1513271"/>
    <lineage>
        <taxon>Bacteria</taxon>
        <taxon>Pseudomonadati</taxon>
        <taxon>Pseudomonadota</taxon>
        <taxon>Gammaproteobacteria</taxon>
        <taxon>Alteromonadales</taxon>
        <taxon>Alteromonadaceae</taxon>
        <taxon>Catenovulum</taxon>
    </lineage>
</organism>
<dbReference type="Proteomes" id="UP000037600">
    <property type="component" value="Unassembled WGS sequence"/>
</dbReference>
<feature type="domain" description="Sulfatase N-terminal" evidence="7">
    <location>
        <begin position="78"/>
        <end position="444"/>
    </location>
</feature>
<gene>
    <name evidence="8" type="ORF">XM47_04990</name>
</gene>